<dbReference type="InterPro" id="IPR032135">
    <property type="entry name" value="DUF4817"/>
</dbReference>
<dbReference type="Gene3D" id="3.30.420.10">
    <property type="entry name" value="Ribonuclease H-like superfamily/Ribonuclease H"/>
    <property type="match status" value="1"/>
</dbReference>
<protein>
    <recommendedName>
        <fullName evidence="1">DUF4817 domain-containing protein</fullName>
    </recommendedName>
</protein>
<dbReference type="PANTHER" id="PTHR47326:SF1">
    <property type="entry name" value="HTH PSQ-TYPE DOMAIN-CONTAINING PROTEIN"/>
    <property type="match status" value="1"/>
</dbReference>
<dbReference type="GO" id="GO:0003676">
    <property type="term" value="F:nucleic acid binding"/>
    <property type="evidence" value="ECO:0007669"/>
    <property type="project" value="InterPro"/>
</dbReference>
<proteinExistence type="predicted"/>
<evidence type="ECO:0000313" key="3">
    <source>
        <dbReference type="Proteomes" id="UP000499080"/>
    </source>
</evidence>
<evidence type="ECO:0000259" key="1">
    <source>
        <dbReference type="Pfam" id="PF16087"/>
    </source>
</evidence>
<dbReference type="PANTHER" id="PTHR47326">
    <property type="entry name" value="TRANSPOSABLE ELEMENT TC3 TRANSPOSASE-LIKE PROTEIN"/>
    <property type="match status" value="1"/>
</dbReference>
<accession>A0A4Y2QFG5</accession>
<organism evidence="2 3">
    <name type="scientific">Araneus ventricosus</name>
    <name type="common">Orbweaver spider</name>
    <name type="synonym">Epeira ventricosa</name>
    <dbReference type="NCBI Taxonomy" id="182803"/>
    <lineage>
        <taxon>Eukaryota</taxon>
        <taxon>Metazoa</taxon>
        <taxon>Ecdysozoa</taxon>
        <taxon>Arthropoda</taxon>
        <taxon>Chelicerata</taxon>
        <taxon>Arachnida</taxon>
        <taxon>Araneae</taxon>
        <taxon>Araneomorphae</taxon>
        <taxon>Entelegynae</taxon>
        <taxon>Araneoidea</taxon>
        <taxon>Araneidae</taxon>
        <taxon>Araneus</taxon>
    </lineage>
</organism>
<keyword evidence="3" id="KW-1185">Reference proteome</keyword>
<dbReference type="OrthoDB" id="6436917at2759"/>
<dbReference type="InterPro" id="IPR036397">
    <property type="entry name" value="RNaseH_sf"/>
</dbReference>
<evidence type="ECO:0000313" key="2">
    <source>
        <dbReference type="EMBL" id="GBN61487.1"/>
    </source>
</evidence>
<sequence>MYSVRDYCDMYLMYGRCNGNALRTARESARRYPSRRAPDVNVIRRLDDRLRNTGSVLPTANLHDCERALSGLTVAQADAILQRVEETPEVSTRALAREMTVHRLLRSERLHPFRYLTVQGLKPVDFEKRVTFCEWLLQQQNTDNGFIAHILRTDESCFTRDGVFNHHNSHMWSQVNPHAIRPQKHQERWSLNVWAGILGDRLLGPYLLPERLSGQSYLVFLNEVLTEFLDDIQLAAIQRLWFQHDGAPAHFCAPVRGWLDKAIPRPLDRTWGSCSMAATFARSYTVGFFPMGPTEGTGVSRRSDNTNGLSCSSAYCLYFGGPRDAATCDDSHSTACSSLPRHARRTL</sequence>
<reference evidence="2 3" key="1">
    <citation type="journal article" date="2019" name="Sci. Rep.">
        <title>Orb-weaving spider Araneus ventricosus genome elucidates the spidroin gene catalogue.</title>
        <authorList>
            <person name="Kono N."/>
            <person name="Nakamura H."/>
            <person name="Ohtoshi R."/>
            <person name="Moran D.A.P."/>
            <person name="Shinohara A."/>
            <person name="Yoshida Y."/>
            <person name="Fujiwara M."/>
            <person name="Mori M."/>
            <person name="Tomita M."/>
            <person name="Arakawa K."/>
        </authorList>
    </citation>
    <scope>NUCLEOTIDE SEQUENCE [LARGE SCALE GENOMIC DNA]</scope>
</reference>
<dbReference type="EMBL" id="BGPR01013632">
    <property type="protein sequence ID" value="GBN61487.1"/>
    <property type="molecule type" value="Genomic_DNA"/>
</dbReference>
<feature type="domain" description="DUF4817" evidence="1">
    <location>
        <begin position="4"/>
        <end position="56"/>
    </location>
</feature>
<comment type="caution">
    <text evidence="2">The sequence shown here is derived from an EMBL/GenBank/DDBJ whole genome shotgun (WGS) entry which is preliminary data.</text>
</comment>
<name>A0A4Y2QFG5_ARAVE</name>
<dbReference type="Pfam" id="PF16087">
    <property type="entry name" value="DUF4817"/>
    <property type="match status" value="1"/>
</dbReference>
<dbReference type="Proteomes" id="UP000499080">
    <property type="component" value="Unassembled WGS sequence"/>
</dbReference>
<dbReference type="AlphaFoldDB" id="A0A4Y2QFG5"/>
<gene>
    <name evidence="2" type="ORF">AVEN_54703_1</name>
</gene>